<reference evidence="2" key="1">
    <citation type="journal article" date="2020" name="Nat. Commun.">
        <title>Large-scale genome sequencing of mycorrhizal fungi provides insights into the early evolution of symbiotic traits.</title>
        <authorList>
            <person name="Miyauchi S."/>
            <person name="Kiss E."/>
            <person name="Kuo A."/>
            <person name="Drula E."/>
            <person name="Kohler A."/>
            <person name="Sanchez-Garcia M."/>
            <person name="Morin E."/>
            <person name="Andreopoulos B."/>
            <person name="Barry K.W."/>
            <person name="Bonito G."/>
            <person name="Buee M."/>
            <person name="Carver A."/>
            <person name="Chen C."/>
            <person name="Cichocki N."/>
            <person name="Clum A."/>
            <person name="Culley D."/>
            <person name="Crous P.W."/>
            <person name="Fauchery L."/>
            <person name="Girlanda M."/>
            <person name="Hayes R.D."/>
            <person name="Keri Z."/>
            <person name="LaButti K."/>
            <person name="Lipzen A."/>
            <person name="Lombard V."/>
            <person name="Magnuson J."/>
            <person name="Maillard F."/>
            <person name="Murat C."/>
            <person name="Nolan M."/>
            <person name="Ohm R.A."/>
            <person name="Pangilinan J."/>
            <person name="Pereira M.F."/>
            <person name="Perotto S."/>
            <person name="Peter M."/>
            <person name="Pfister S."/>
            <person name="Riley R."/>
            <person name="Sitrit Y."/>
            <person name="Stielow J.B."/>
            <person name="Szollosi G."/>
            <person name="Zifcakova L."/>
            <person name="Stursova M."/>
            <person name="Spatafora J.W."/>
            <person name="Tedersoo L."/>
            <person name="Vaario L.M."/>
            <person name="Yamada A."/>
            <person name="Yan M."/>
            <person name="Wang P."/>
            <person name="Xu J."/>
            <person name="Bruns T."/>
            <person name="Baldrian P."/>
            <person name="Vilgalys R."/>
            <person name="Dunand C."/>
            <person name="Henrissat B."/>
            <person name="Grigoriev I.V."/>
            <person name="Hibbett D."/>
            <person name="Nagy L.G."/>
            <person name="Martin F.M."/>
        </authorList>
    </citation>
    <scope>NUCLEOTIDE SEQUENCE</scope>
    <source>
        <strain evidence="2">UP504</strain>
    </source>
</reference>
<proteinExistence type="predicted"/>
<organism evidence="2 3">
    <name type="scientific">Hydnum rufescens UP504</name>
    <dbReference type="NCBI Taxonomy" id="1448309"/>
    <lineage>
        <taxon>Eukaryota</taxon>
        <taxon>Fungi</taxon>
        <taxon>Dikarya</taxon>
        <taxon>Basidiomycota</taxon>
        <taxon>Agaricomycotina</taxon>
        <taxon>Agaricomycetes</taxon>
        <taxon>Cantharellales</taxon>
        <taxon>Hydnaceae</taxon>
        <taxon>Hydnum</taxon>
    </lineage>
</organism>
<keyword evidence="3" id="KW-1185">Reference proteome</keyword>
<comment type="caution">
    <text evidence="2">The sequence shown here is derived from an EMBL/GenBank/DDBJ whole genome shotgun (WGS) entry which is preliminary data.</text>
</comment>
<dbReference type="AlphaFoldDB" id="A0A9P6B1R4"/>
<gene>
    <name evidence="2" type="ORF">BS47DRAFT_715872</name>
</gene>
<protein>
    <submittedName>
        <fullName evidence="2">Uncharacterized protein</fullName>
    </submittedName>
</protein>
<sequence>MASVLPPCVSSISSSPGEWDCPSIELSKTTWDASDVSRPVTVQGTVHLDTRFFRRPLLDATAPFAITVALTAPGTGSLRPLDWNQEDAERTGLAKSATSNPRSNIILHERTGVDRHLCRLTFTIAVPPALFLLPTSPTTRAQSSLGPSPTEETHIREREFGVAVKAFDITGRVTQTNVVQFLIRARVPRPSCAPVPTLLSPSSARSGMASTNTSSRRSSVSQQRTLGSTPPESES</sequence>
<feature type="compositionally biased region" description="Polar residues" evidence="1">
    <location>
        <begin position="226"/>
        <end position="235"/>
    </location>
</feature>
<feature type="compositionally biased region" description="Low complexity" evidence="1">
    <location>
        <begin position="210"/>
        <end position="225"/>
    </location>
</feature>
<evidence type="ECO:0000256" key="1">
    <source>
        <dbReference type="SAM" id="MobiDB-lite"/>
    </source>
</evidence>
<dbReference type="Proteomes" id="UP000886523">
    <property type="component" value="Unassembled WGS sequence"/>
</dbReference>
<dbReference type="OrthoDB" id="3309814at2759"/>
<evidence type="ECO:0000313" key="3">
    <source>
        <dbReference type="Proteomes" id="UP000886523"/>
    </source>
</evidence>
<evidence type="ECO:0000313" key="2">
    <source>
        <dbReference type="EMBL" id="KAF9516056.1"/>
    </source>
</evidence>
<dbReference type="EMBL" id="MU128944">
    <property type="protein sequence ID" value="KAF9516056.1"/>
    <property type="molecule type" value="Genomic_DNA"/>
</dbReference>
<feature type="compositionally biased region" description="Polar residues" evidence="1">
    <location>
        <begin position="199"/>
        <end position="209"/>
    </location>
</feature>
<feature type="region of interest" description="Disordered" evidence="1">
    <location>
        <begin position="192"/>
        <end position="235"/>
    </location>
</feature>
<accession>A0A9P6B1R4</accession>
<name>A0A9P6B1R4_9AGAM</name>